<dbReference type="InterPro" id="IPR001789">
    <property type="entry name" value="Sig_transdc_resp-reg_receiver"/>
</dbReference>
<protein>
    <submittedName>
        <fullName evidence="4">Response regulator receiver domain-containing protein</fullName>
    </submittedName>
</protein>
<dbReference type="PANTHER" id="PTHR44591:SF3">
    <property type="entry name" value="RESPONSE REGULATORY DOMAIN-CONTAINING PROTEIN"/>
    <property type="match status" value="1"/>
</dbReference>
<dbReference type="OrthoDB" id="9802155at2"/>
<dbReference type="AlphaFoldDB" id="A0A1M7R6E4"/>
<keyword evidence="1 2" id="KW-0597">Phosphoprotein</keyword>
<reference evidence="5" key="1">
    <citation type="submission" date="2016-11" db="EMBL/GenBank/DDBJ databases">
        <authorList>
            <person name="Varghese N."/>
            <person name="Submissions S."/>
        </authorList>
    </citation>
    <scope>NUCLEOTIDE SEQUENCE [LARGE SCALE GENOMIC DNA]</scope>
    <source>
        <strain evidence="5">Sac-22</strain>
    </source>
</reference>
<dbReference type="SMART" id="SM00448">
    <property type="entry name" value="REC"/>
    <property type="match status" value="1"/>
</dbReference>
<dbReference type="STRING" id="551987.SAMN05192549_11363"/>
<dbReference type="Pfam" id="PF00072">
    <property type="entry name" value="Response_reg"/>
    <property type="match status" value="1"/>
</dbReference>
<dbReference type="GO" id="GO:0000160">
    <property type="term" value="P:phosphorelay signal transduction system"/>
    <property type="evidence" value="ECO:0007669"/>
    <property type="project" value="InterPro"/>
</dbReference>
<dbReference type="EMBL" id="FRCX01000013">
    <property type="protein sequence ID" value="SHN41877.1"/>
    <property type="molecule type" value="Genomic_DNA"/>
</dbReference>
<dbReference type="InterPro" id="IPR050595">
    <property type="entry name" value="Bact_response_regulator"/>
</dbReference>
<name>A0A1M7R6E4_9BURK</name>
<evidence type="ECO:0000313" key="5">
    <source>
        <dbReference type="Proteomes" id="UP000184339"/>
    </source>
</evidence>
<dbReference type="SUPFAM" id="SSF52172">
    <property type="entry name" value="CheY-like"/>
    <property type="match status" value="1"/>
</dbReference>
<accession>A0A1M7R6E4</accession>
<dbReference type="Proteomes" id="UP000184339">
    <property type="component" value="Unassembled WGS sequence"/>
</dbReference>
<dbReference type="PROSITE" id="PS50110">
    <property type="entry name" value="RESPONSE_REGULATORY"/>
    <property type="match status" value="1"/>
</dbReference>
<proteinExistence type="predicted"/>
<sequence length="272" mass="29332">MNSPSAVTPPAPDWSNTAVGDPAAWPASLRLTVDILLNSPQAMLLMWGAQQIMIYNAAYAELIGLPSLRAPGGNVPSMQPSAWSWNSNALAEARAGRSLSYRGASLPVWRNSRTEQQSLDLYYTPVRDDNGVAGILCTLAPAPIAPLADSTTPLRLLVVEDNADARYLVCETLRALGHEVEDVAAGEDALPLLATRHFDVLFTDVSLPGMSGVDLARHARQKTPELALLFASGYGDELTRHLDFPSQSLQKPYDIEDLQAVLEKIAAKLHAP</sequence>
<evidence type="ECO:0000256" key="2">
    <source>
        <dbReference type="PROSITE-ProRule" id="PRU00169"/>
    </source>
</evidence>
<evidence type="ECO:0000259" key="3">
    <source>
        <dbReference type="PROSITE" id="PS50110"/>
    </source>
</evidence>
<gene>
    <name evidence="4" type="ORF">SAMN05192549_11363</name>
</gene>
<dbReference type="PANTHER" id="PTHR44591">
    <property type="entry name" value="STRESS RESPONSE REGULATOR PROTEIN 1"/>
    <property type="match status" value="1"/>
</dbReference>
<evidence type="ECO:0000256" key="1">
    <source>
        <dbReference type="ARBA" id="ARBA00022553"/>
    </source>
</evidence>
<organism evidence="4 5">
    <name type="scientific">Duganella sacchari</name>
    <dbReference type="NCBI Taxonomy" id="551987"/>
    <lineage>
        <taxon>Bacteria</taxon>
        <taxon>Pseudomonadati</taxon>
        <taxon>Pseudomonadota</taxon>
        <taxon>Betaproteobacteria</taxon>
        <taxon>Burkholderiales</taxon>
        <taxon>Oxalobacteraceae</taxon>
        <taxon>Telluria group</taxon>
        <taxon>Duganella</taxon>
    </lineage>
</organism>
<dbReference type="InterPro" id="IPR011006">
    <property type="entry name" value="CheY-like_superfamily"/>
</dbReference>
<keyword evidence="5" id="KW-1185">Reference proteome</keyword>
<dbReference type="Gene3D" id="3.40.50.2300">
    <property type="match status" value="1"/>
</dbReference>
<feature type="modified residue" description="4-aspartylphosphate" evidence="2">
    <location>
        <position position="204"/>
    </location>
</feature>
<dbReference type="RefSeq" id="WP_072788372.1">
    <property type="nucleotide sequence ID" value="NZ_FRCX01000013.1"/>
</dbReference>
<feature type="domain" description="Response regulatory" evidence="3">
    <location>
        <begin position="155"/>
        <end position="266"/>
    </location>
</feature>
<dbReference type="Gene3D" id="3.30.450.20">
    <property type="entry name" value="PAS domain"/>
    <property type="match status" value="1"/>
</dbReference>
<evidence type="ECO:0000313" key="4">
    <source>
        <dbReference type="EMBL" id="SHN41877.1"/>
    </source>
</evidence>